<dbReference type="PANTHER" id="PTHR30250">
    <property type="entry name" value="PST FAMILY PREDICTED COLANIC ACID TRANSPORTER"/>
    <property type="match status" value="1"/>
</dbReference>
<dbReference type="GO" id="GO:0005886">
    <property type="term" value="C:plasma membrane"/>
    <property type="evidence" value="ECO:0007669"/>
    <property type="project" value="UniProtKB-SubCell"/>
</dbReference>
<feature type="transmembrane region" description="Helical" evidence="6">
    <location>
        <begin position="52"/>
        <end position="72"/>
    </location>
</feature>
<organism evidence="7 8">
    <name type="scientific">Lapidilactobacillus dextrinicus DSM 20335</name>
    <dbReference type="NCBI Taxonomy" id="1423738"/>
    <lineage>
        <taxon>Bacteria</taxon>
        <taxon>Bacillati</taxon>
        <taxon>Bacillota</taxon>
        <taxon>Bacilli</taxon>
        <taxon>Lactobacillales</taxon>
        <taxon>Lactobacillaceae</taxon>
        <taxon>Lapidilactobacillus</taxon>
    </lineage>
</organism>
<sequence length="518" mass="59512">MSESRTINSVKNLSMNITGQVLLMGFRFISRTIFIHYLSVEYLGIDSLFSNVLSMLALADLGITSALNYSLYKPIRDQDQEQIKKLMQYFKKIYLIIATTVLLLGLALVPFLHLIVNLDKAVPNVHFYYILMLLSVVMSYLFVYRSALVIASQKEYLVTRVTIFTQLLRIGLQIIVLMVFQNFALYLVVPIVIELLDNLIVSRTAMKLYPYLNEKTSKLEKSERRAIFENIKSIFAYRFSDVVMNNTNSIFISILVGTIYVGYYTNYMMLVSSISMIVNMGFSSISASVGNKNVGHHLDEQEQIFQVMVFINQWVAGFCAICFLVLLTPFIQLWVGNQFVLSNLVIFAIVIQFYITTMMSTTAIYRDTTGIFKETKYIVLINSAFNVIFCLVLGHLFGIVGILLSASISRLLTSFWFEPKVLYEKYFGYSCQPHFYKLFKYILVTVVEGTIVWYCCQLLPANTILNFILKGIICVVFVNGISFVVYRHDPTMKFLLSYLRVIKTAISQKWLLLHHKDN</sequence>
<proteinExistence type="predicted"/>
<evidence type="ECO:0000313" key="7">
    <source>
        <dbReference type="EMBL" id="KRM78495.1"/>
    </source>
</evidence>
<reference evidence="7 8" key="1">
    <citation type="journal article" date="2015" name="Genome Announc.">
        <title>Expanding the biotechnology potential of lactobacilli through comparative genomics of 213 strains and associated genera.</title>
        <authorList>
            <person name="Sun Z."/>
            <person name="Harris H.M."/>
            <person name="McCann A."/>
            <person name="Guo C."/>
            <person name="Argimon S."/>
            <person name="Zhang W."/>
            <person name="Yang X."/>
            <person name="Jeffery I.B."/>
            <person name="Cooney J.C."/>
            <person name="Kagawa T.F."/>
            <person name="Liu W."/>
            <person name="Song Y."/>
            <person name="Salvetti E."/>
            <person name="Wrobel A."/>
            <person name="Rasinkangas P."/>
            <person name="Parkhill J."/>
            <person name="Rea M.C."/>
            <person name="O'Sullivan O."/>
            <person name="Ritari J."/>
            <person name="Douillard F.P."/>
            <person name="Paul Ross R."/>
            <person name="Yang R."/>
            <person name="Briner A.E."/>
            <person name="Felis G.E."/>
            <person name="de Vos W.M."/>
            <person name="Barrangou R."/>
            <person name="Klaenhammer T.R."/>
            <person name="Caufield P.W."/>
            <person name="Cui Y."/>
            <person name="Zhang H."/>
            <person name="O'Toole P.W."/>
        </authorList>
    </citation>
    <scope>NUCLEOTIDE SEQUENCE [LARGE SCALE GENOMIC DNA]</scope>
    <source>
        <strain evidence="7 8">DSM 20335</strain>
    </source>
</reference>
<dbReference type="Pfam" id="PF01943">
    <property type="entry name" value="Polysacc_synt"/>
    <property type="match status" value="1"/>
</dbReference>
<feature type="transmembrane region" description="Helical" evidence="6">
    <location>
        <begin position="467"/>
        <end position="486"/>
    </location>
</feature>
<comment type="caution">
    <text evidence="7">The sequence shown here is derived from an EMBL/GenBank/DDBJ whole genome shotgun (WGS) entry which is preliminary data.</text>
</comment>
<keyword evidence="5 6" id="KW-0472">Membrane</keyword>
<dbReference type="RefSeq" id="WP_057757131.1">
    <property type="nucleotide sequence ID" value="NZ_AYYK01000016.1"/>
</dbReference>
<dbReference type="OrthoDB" id="8609648at2"/>
<evidence type="ECO:0000256" key="1">
    <source>
        <dbReference type="ARBA" id="ARBA00004651"/>
    </source>
</evidence>
<gene>
    <name evidence="7" type="ORF">FC84_GL000752</name>
</gene>
<protein>
    <submittedName>
        <fullName evidence="7">Transporter</fullName>
    </submittedName>
</protein>
<dbReference type="InterPro" id="IPR002797">
    <property type="entry name" value="Polysacc_synth"/>
</dbReference>
<feature type="transmembrane region" description="Helical" evidence="6">
    <location>
        <begin position="127"/>
        <end position="144"/>
    </location>
</feature>
<evidence type="ECO:0000256" key="2">
    <source>
        <dbReference type="ARBA" id="ARBA00022475"/>
    </source>
</evidence>
<accession>A0A0R2BFT0</accession>
<feature type="transmembrane region" description="Helical" evidence="6">
    <location>
        <begin position="183"/>
        <end position="201"/>
    </location>
</feature>
<dbReference type="EMBL" id="AYYK01000016">
    <property type="protein sequence ID" value="KRM78495.1"/>
    <property type="molecule type" value="Genomic_DNA"/>
</dbReference>
<name>A0A0R2BFT0_9LACO</name>
<evidence type="ECO:0000256" key="3">
    <source>
        <dbReference type="ARBA" id="ARBA00022692"/>
    </source>
</evidence>
<keyword evidence="4 6" id="KW-1133">Transmembrane helix</keyword>
<feature type="transmembrane region" description="Helical" evidence="6">
    <location>
        <begin position="242"/>
        <end position="261"/>
    </location>
</feature>
<dbReference type="PANTHER" id="PTHR30250:SF26">
    <property type="entry name" value="PSMA PROTEIN"/>
    <property type="match status" value="1"/>
</dbReference>
<feature type="transmembrane region" description="Helical" evidence="6">
    <location>
        <begin position="93"/>
        <end position="115"/>
    </location>
</feature>
<dbReference type="PATRIC" id="fig|1423738.3.peg.761"/>
<feature type="transmembrane region" description="Helical" evidence="6">
    <location>
        <begin position="310"/>
        <end position="335"/>
    </location>
</feature>
<feature type="transmembrane region" description="Helical" evidence="6">
    <location>
        <begin position="438"/>
        <end position="461"/>
    </location>
</feature>
<evidence type="ECO:0000256" key="6">
    <source>
        <dbReference type="SAM" id="Phobius"/>
    </source>
</evidence>
<dbReference type="AlphaFoldDB" id="A0A0R2BFT0"/>
<keyword evidence="8" id="KW-1185">Reference proteome</keyword>
<keyword evidence="3 6" id="KW-0812">Transmembrane</keyword>
<feature type="transmembrane region" description="Helical" evidence="6">
    <location>
        <begin position="156"/>
        <end position="177"/>
    </location>
</feature>
<dbReference type="STRING" id="1423738.FC84_GL000752"/>
<dbReference type="Proteomes" id="UP000051813">
    <property type="component" value="Unassembled WGS sequence"/>
</dbReference>
<dbReference type="InterPro" id="IPR050833">
    <property type="entry name" value="Poly_Biosynth_Transport"/>
</dbReference>
<evidence type="ECO:0000256" key="4">
    <source>
        <dbReference type="ARBA" id="ARBA00022989"/>
    </source>
</evidence>
<evidence type="ECO:0000313" key="8">
    <source>
        <dbReference type="Proteomes" id="UP000051813"/>
    </source>
</evidence>
<evidence type="ECO:0000256" key="5">
    <source>
        <dbReference type="ARBA" id="ARBA00023136"/>
    </source>
</evidence>
<keyword evidence="2" id="KW-1003">Cell membrane</keyword>
<comment type="subcellular location">
    <subcellularLocation>
        <location evidence="1">Cell membrane</location>
        <topology evidence="1">Multi-pass membrane protein</topology>
    </subcellularLocation>
</comment>
<feature type="transmembrane region" description="Helical" evidence="6">
    <location>
        <begin position="341"/>
        <end position="365"/>
    </location>
</feature>
<feature type="transmembrane region" description="Helical" evidence="6">
    <location>
        <begin position="21"/>
        <end position="40"/>
    </location>
</feature>